<evidence type="ECO:0008006" key="3">
    <source>
        <dbReference type="Google" id="ProtNLM"/>
    </source>
</evidence>
<sequence length="94" mass="9942">MRKNPVGGPAANANHCRTEAAPPQGAITLAQALDRAVAFHQAGRAEEAADLCRSILQVRPERAEPRCLLGTIAFGQSVTETSDEHKTGCIKPVP</sequence>
<dbReference type="InterPro" id="IPR011990">
    <property type="entry name" value="TPR-like_helical_dom_sf"/>
</dbReference>
<keyword evidence="2" id="KW-1185">Reference proteome</keyword>
<dbReference type="Proteomes" id="UP000605086">
    <property type="component" value="Unassembled WGS sequence"/>
</dbReference>
<accession>A0ABX2K8A8</accession>
<evidence type="ECO:0000313" key="2">
    <source>
        <dbReference type="Proteomes" id="UP000605086"/>
    </source>
</evidence>
<dbReference type="EMBL" id="WHOS01000006">
    <property type="protein sequence ID" value="NUA99045.1"/>
    <property type="molecule type" value="Genomic_DNA"/>
</dbReference>
<proteinExistence type="predicted"/>
<name>A0ABX2K8A8_9PROT</name>
<reference evidence="1 2" key="1">
    <citation type="submission" date="2019-10" db="EMBL/GenBank/DDBJ databases">
        <title>Genome sequence of Azospirillum melinis.</title>
        <authorList>
            <person name="Ambrosini A."/>
            <person name="Sant'Anna F.H."/>
            <person name="Cassan F.D."/>
            <person name="Souza E.M."/>
            <person name="Passaglia L.M.P."/>
        </authorList>
    </citation>
    <scope>NUCLEOTIDE SEQUENCE [LARGE SCALE GENOMIC DNA]</scope>
    <source>
        <strain evidence="1 2">TMCY0552</strain>
    </source>
</reference>
<evidence type="ECO:0000313" key="1">
    <source>
        <dbReference type="EMBL" id="NUA99045.1"/>
    </source>
</evidence>
<comment type="caution">
    <text evidence="1">The sequence shown here is derived from an EMBL/GenBank/DDBJ whole genome shotgun (WGS) entry which is preliminary data.</text>
</comment>
<dbReference type="SUPFAM" id="SSF48452">
    <property type="entry name" value="TPR-like"/>
    <property type="match status" value="1"/>
</dbReference>
<gene>
    <name evidence="1" type="ORF">GBZ48_07055</name>
</gene>
<protein>
    <recommendedName>
        <fullName evidence="3">Tetratricopeptide repeat protein</fullName>
    </recommendedName>
</protein>
<organism evidence="1 2">
    <name type="scientific">Azospirillum melinis</name>
    <dbReference type="NCBI Taxonomy" id="328839"/>
    <lineage>
        <taxon>Bacteria</taxon>
        <taxon>Pseudomonadati</taxon>
        <taxon>Pseudomonadota</taxon>
        <taxon>Alphaproteobacteria</taxon>
        <taxon>Rhodospirillales</taxon>
        <taxon>Azospirillaceae</taxon>
        <taxon>Azospirillum</taxon>
    </lineage>
</organism>